<accession>A0AAN9PJL4</accession>
<evidence type="ECO:0000256" key="7">
    <source>
        <dbReference type="SAM" id="MobiDB-lite"/>
    </source>
</evidence>
<dbReference type="EMBL" id="JAYKXN010000003">
    <property type="protein sequence ID" value="KAK7300666.1"/>
    <property type="molecule type" value="Genomic_DNA"/>
</dbReference>
<dbReference type="AlphaFoldDB" id="A0AAN9PJL4"/>
<evidence type="ECO:0000256" key="1">
    <source>
        <dbReference type="ARBA" id="ARBA00004123"/>
    </source>
</evidence>
<feature type="region of interest" description="Disordered" evidence="7">
    <location>
        <begin position="98"/>
        <end position="150"/>
    </location>
</feature>
<comment type="caution">
    <text evidence="8">The sequence shown here is derived from an EMBL/GenBank/DDBJ whole genome shotgun (WGS) entry which is preliminary data.</text>
</comment>
<keyword evidence="6" id="KW-0175">Coiled coil</keyword>
<organism evidence="8 9">
    <name type="scientific">Clitoria ternatea</name>
    <name type="common">Butterfly pea</name>
    <dbReference type="NCBI Taxonomy" id="43366"/>
    <lineage>
        <taxon>Eukaryota</taxon>
        <taxon>Viridiplantae</taxon>
        <taxon>Streptophyta</taxon>
        <taxon>Embryophyta</taxon>
        <taxon>Tracheophyta</taxon>
        <taxon>Spermatophyta</taxon>
        <taxon>Magnoliopsida</taxon>
        <taxon>eudicotyledons</taxon>
        <taxon>Gunneridae</taxon>
        <taxon>Pentapetalae</taxon>
        <taxon>rosids</taxon>
        <taxon>fabids</taxon>
        <taxon>Fabales</taxon>
        <taxon>Fabaceae</taxon>
        <taxon>Papilionoideae</taxon>
        <taxon>50 kb inversion clade</taxon>
        <taxon>NPAAA clade</taxon>
        <taxon>indigoferoid/millettioid clade</taxon>
        <taxon>Phaseoleae</taxon>
        <taxon>Clitoria</taxon>
    </lineage>
</organism>
<proteinExistence type="predicted"/>
<feature type="compositionally biased region" description="Polar residues" evidence="7">
    <location>
        <begin position="104"/>
        <end position="115"/>
    </location>
</feature>
<dbReference type="GO" id="GO:0033260">
    <property type="term" value="P:nuclear DNA replication"/>
    <property type="evidence" value="ECO:0007669"/>
    <property type="project" value="TreeGrafter"/>
</dbReference>
<dbReference type="GO" id="GO:0005681">
    <property type="term" value="C:spliceosomal complex"/>
    <property type="evidence" value="ECO:0007669"/>
    <property type="project" value="InterPro"/>
</dbReference>
<name>A0AAN9PJL4_CLITE</name>
<dbReference type="PANTHER" id="PTHR13278">
    <property type="entry name" value="ZINC FINGER PROTEIN 830"/>
    <property type="match status" value="1"/>
</dbReference>
<gene>
    <name evidence="8" type="ORF">RJT34_11514</name>
</gene>
<evidence type="ECO:0000256" key="6">
    <source>
        <dbReference type="SAM" id="Coils"/>
    </source>
</evidence>
<sequence>MSEVLNSMDEHLKVLKPRRRKQEKPTAFRINRTSNPPSVPRRSKRIKHVVDKTIKNANDGVSSLEELMKGPATENPQADIREVFSDVDSLVIYKRKRLSRRKASGQTSNSLSLSKHTARPEPSTAAISCSTTASPPHQDPPATTPASVDAPATVAENITAKPTLMEGHGEEVEKVETAEANAQEQVGSNKSQESSDQVDPKADEISTVNTPLNLEAINKMIEEDPICALENILAGKVSISSKTQQSNTPSGLPKVRSSNSNVLSKELGDLMLTYSLGDIVRDYEQISKVLFILDELQKSENFLSLSQLTFIKNFRPFFHNAVSHLKESDTAGIKKVELNQAKEDILLKLQEAKHTQEQITSSISNANNKVNEISSHIEQLEEQLSKLKKERETFQLAIADCGKQKEKLKSDSILWAHQAKDLVFDLAETDSQLKTIGEQLEADKDAYAQFKASFPF</sequence>
<dbReference type="GO" id="GO:0033314">
    <property type="term" value="P:mitotic DNA replication checkpoint signaling"/>
    <property type="evidence" value="ECO:0007669"/>
    <property type="project" value="TreeGrafter"/>
</dbReference>
<evidence type="ECO:0000256" key="4">
    <source>
        <dbReference type="ARBA" id="ARBA00022833"/>
    </source>
</evidence>
<feature type="coiled-coil region" evidence="6">
    <location>
        <begin position="335"/>
        <end position="397"/>
    </location>
</feature>
<dbReference type="GO" id="GO:0003676">
    <property type="term" value="F:nucleic acid binding"/>
    <property type="evidence" value="ECO:0007669"/>
    <property type="project" value="InterPro"/>
</dbReference>
<dbReference type="InterPro" id="IPR040050">
    <property type="entry name" value="ZNF830-like"/>
</dbReference>
<evidence type="ECO:0000313" key="9">
    <source>
        <dbReference type="Proteomes" id="UP001359559"/>
    </source>
</evidence>
<keyword evidence="5" id="KW-0539">Nucleus</keyword>
<keyword evidence="2" id="KW-0479">Metal-binding</keyword>
<reference evidence="8 9" key="1">
    <citation type="submission" date="2024-01" db="EMBL/GenBank/DDBJ databases">
        <title>The genomes of 5 underutilized Papilionoideae crops provide insights into root nodulation and disease resistance.</title>
        <authorList>
            <person name="Yuan L."/>
        </authorList>
    </citation>
    <scope>NUCLEOTIDE SEQUENCE [LARGE SCALE GENOMIC DNA]</scope>
    <source>
        <strain evidence="8">LY-2023</strain>
        <tissue evidence="8">Leaf</tissue>
    </source>
</reference>
<dbReference type="PANTHER" id="PTHR13278:SF0">
    <property type="entry name" value="ZINC FINGER PROTEIN 830"/>
    <property type="match status" value="1"/>
</dbReference>
<keyword evidence="4" id="KW-0862">Zinc</keyword>
<feature type="compositionally biased region" description="Polar residues" evidence="7">
    <location>
        <begin position="182"/>
        <end position="197"/>
    </location>
</feature>
<dbReference type="GO" id="GO:0008270">
    <property type="term" value="F:zinc ion binding"/>
    <property type="evidence" value="ECO:0007669"/>
    <property type="project" value="UniProtKB-KW"/>
</dbReference>
<keyword evidence="9" id="KW-1185">Reference proteome</keyword>
<feature type="region of interest" description="Disordered" evidence="7">
    <location>
        <begin position="182"/>
        <end position="207"/>
    </location>
</feature>
<protein>
    <submittedName>
        <fullName evidence="8">Uncharacterized protein</fullName>
    </submittedName>
</protein>
<evidence type="ECO:0000256" key="5">
    <source>
        <dbReference type="ARBA" id="ARBA00023242"/>
    </source>
</evidence>
<dbReference type="Proteomes" id="UP001359559">
    <property type="component" value="Unassembled WGS sequence"/>
</dbReference>
<dbReference type="GO" id="GO:0044773">
    <property type="term" value="P:mitotic DNA damage checkpoint signaling"/>
    <property type="evidence" value="ECO:0007669"/>
    <property type="project" value="TreeGrafter"/>
</dbReference>
<feature type="region of interest" description="Disordered" evidence="7">
    <location>
        <begin position="16"/>
        <end position="43"/>
    </location>
</feature>
<keyword evidence="3" id="KW-0863">Zinc-finger</keyword>
<evidence type="ECO:0000256" key="2">
    <source>
        <dbReference type="ARBA" id="ARBA00022723"/>
    </source>
</evidence>
<evidence type="ECO:0000256" key="3">
    <source>
        <dbReference type="ARBA" id="ARBA00022771"/>
    </source>
</evidence>
<feature type="compositionally biased region" description="Low complexity" evidence="7">
    <location>
        <begin position="122"/>
        <end position="136"/>
    </location>
</feature>
<evidence type="ECO:0000313" key="8">
    <source>
        <dbReference type="EMBL" id="KAK7300666.1"/>
    </source>
</evidence>
<comment type="subcellular location">
    <subcellularLocation>
        <location evidence="1">Nucleus</location>
    </subcellularLocation>
</comment>